<name>A0A4Q8B7V0_9ACTN</name>
<keyword evidence="1" id="KW-1133">Transmembrane helix</keyword>
<organism evidence="2 3">
    <name type="scientific">Micromonospora kangleipakensis</name>
    <dbReference type="NCBI Taxonomy" id="1077942"/>
    <lineage>
        <taxon>Bacteria</taxon>
        <taxon>Bacillati</taxon>
        <taxon>Actinomycetota</taxon>
        <taxon>Actinomycetes</taxon>
        <taxon>Micromonosporales</taxon>
        <taxon>Micromonosporaceae</taxon>
        <taxon>Micromonospora</taxon>
    </lineage>
</organism>
<comment type="caution">
    <text evidence="2">The sequence shown here is derived from an EMBL/GenBank/DDBJ whole genome shotgun (WGS) entry which is preliminary data.</text>
</comment>
<evidence type="ECO:0000256" key="1">
    <source>
        <dbReference type="SAM" id="Phobius"/>
    </source>
</evidence>
<reference evidence="2 3" key="1">
    <citation type="submission" date="2019-02" db="EMBL/GenBank/DDBJ databases">
        <title>Sequencing the genomes of 1000 actinobacteria strains.</title>
        <authorList>
            <person name="Klenk H.-P."/>
        </authorList>
    </citation>
    <scope>NUCLEOTIDE SEQUENCE [LARGE SCALE GENOMIC DNA]</scope>
    <source>
        <strain evidence="2 3">DSM 45612</strain>
    </source>
</reference>
<protein>
    <submittedName>
        <fullName evidence="2">Uncharacterized protein</fullName>
    </submittedName>
</protein>
<evidence type="ECO:0000313" key="3">
    <source>
        <dbReference type="Proteomes" id="UP000294114"/>
    </source>
</evidence>
<dbReference type="EMBL" id="SHLD01000001">
    <property type="protein sequence ID" value="RZU73747.1"/>
    <property type="molecule type" value="Genomic_DNA"/>
</dbReference>
<dbReference type="Proteomes" id="UP000294114">
    <property type="component" value="Unassembled WGS sequence"/>
</dbReference>
<sequence length="67" mass="7058">MTTRAVITAGFAAIILTMVVVDAAGRRGVGRARAPLGDALTAALRTTAGRAVVLAVWLWLGWHFLAR</sequence>
<keyword evidence="3" id="KW-1185">Reference proteome</keyword>
<feature type="transmembrane region" description="Helical" evidence="1">
    <location>
        <begin position="47"/>
        <end position="65"/>
    </location>
</feature>
<accession>A0A4Q8B7V0</accession>
<evidence type="ECO:0000313" key="2">
    <source>
        <dbReference type="EMBL" id="RZU73747.1"/>
    </source>
</evidence>
<dbReference type="AlphaFoldDB" id="A0A4Q8B7V0"/>
<proteinExistence type="predicted"/>
<keyword evidence="1" id="KW-0472">Membrane</keyword>
<keyword evidence="1" id="KW-0812">Transmembrane</keyword>
<gene>
    <name evidence="2" type="ORF">EV384_2167</name>
</gene>
<dbReference type="InterPro" id="IPR046177">
    <property type="entry name" value="DUF6186"/>
</dbReference>
<dbReference type="Pfam" id="PF19684">
    <property type="entry name" value="DUF6186"/>
    <property type="match status" value="1"/>
</dbReference>
<dbReference type="RefSeq" id="WP_130332513.1">
    <property type="nucleotide sequence ID" value="NZ_SHLD01000001.1"/>
</dbReference>